<reference evidence="1 2" key="1">
    <citation type="journal article" date="2019" name="Genome Biol. Evol.">
        <title>Insights into the evolution of the New World diploid cottons (Gossypium, subgenus Houzingenia) based on genome sequencing.</title>
        <authorList>
            <person name="Grover C.E."/>
            <person name="Arick M.A. 2nd"/>
            <person name="Thrash A."/>
            <person name="Conover J.L."/>
            <person name="Sanders W.S."/>
            <person name="Peterson D.G."/>
            <person name="Frelichowski J.E."/>
            <person name="Scheffler J.A."/>
            <person name="Scheffler B.E."/>
            <person name="Wendel J.F."/>
        </authorList>
    </citation>
    <scope>NUCLEOTIDE SEQUENCE [LARGE SCALE GENOMIC DNA]</scope>
    <source>
        <strain evidence="1">157</strain>
        <tissue evidence="1">Leaf</tissue>
    </source>
</reference>
<evidence type="ECO:0000313" key="1">
    <source>
        <dbReference type="EMBL" id="MBA0553846.1"/>
    </source>
</evidence>
<gene>
    <name evidence="1" type="ORF">Golob_012990</name>
</gene>
<proteinExistence type="predicted"/>
<dbReference type="Proteomes" id="UP000593572">
    <property type="component" value="Unassembled WGS sequence"/>
</dbReference>
<keyword evidence="2" id="KW-1185">Reference proteome</keyword>
<comment type="caution">
    <text evidence="1">The sequence shown here is derived from an EMBL/GenBank/DDBJ whole genome shotgun (WGS) entry which is preliminary data.</text>
</comment>
<dbReference type="AlphaFoldDB" id="A0A7J8LN47"/>
<evidence type="ECO:0000313" key="2">
    <source>
        <dbReference type="Proteomes" id="UP000593572"/>
    </source>
</evidence>
<dbReference type="EMBL" id="JABEZX010000004">
    <property type="protein sequence ID" value="MBA0553846.1"/>
    <property type="molecule type" value="Genomic_DNA"/>
</dbReference>
<protein>
    <submittedName>
        <fullName evidence="1">Uncharacterized protein</fullName>
    </submittedName>
</protein>
<name>A0A7J8LN47_9ROSI</name>
<sequence>MNGGSLVLTGIWVFVLLLRLSYGASKMV</sequence>
<accession>A0A7J8LN47</accession>
<organism evidence="1 2">
    <name type="scientific">Gossypium lobatum</name>
    <dbReference type="NCBI Taxonomy" id="34289"/>
    <lineage>
        <taxon>Eukaryota</taxon>
        <taxon>Viridiplantae</taxon>
        <taxon>Streptophyta</taxon>
        <taxon>Embryophyta</taxon>
        <taxon>Tracheophyta</taxon>
        <taxon>Spermatophyta</taxon>
        <taxon>Magnoliopsida</taxon>
        <taxon>eudicotyledons</taxon>
        <taxon>Gunneridae</taxon>
        <taxon>Pentapetalae</taxon>
        <taxon>rosids</taxon>
        <taxon>malvids</taxon>
        <taxon>Malvales</taxon>
        <taxon>Malvaceae</taxon>
        <taxon>Malvoideae</taxon>
        <taxon>Gossypium</taxon>
    </lineage>
</organism>